<protein>
    <recommendedName>
        <fullName evidence="1">DNA-directed RNA polymerase</fullName>
        <ecNumber evidence="1">2.7.7.6</ecNumber>
    </recommendedName>
</protein>
<keyword evidence="5" id="KW-0804">Transcription</keyword>
<sequence>MERGRNITKKIGSIRFSLLSPNEIRKMSATKVITADTYDDDGFPIAMGLMDPRLGVIEPGLRCKTCGLRVGKDKCPGHFGHIDVAMPVIHVGLVKSIRNCLRATCRECGGLLLTDKQKEEYLKALEKHEKEGRDTTY</sequence>
<dbReference type="AlphaFoldDB" id="X0UQ62"/>
<organism evidence="7">
    <name type="scientific">marine sediment metagenome</name>
    <dbReference type="NCBI Taxonomy" id="412755"/>
    <lineage>
        <taxon>unclassified sequences</taxon>
        <taxon>metagenomes</taxon>
        <taxon>ecological metagenomes</taxon>
    </lineage>
</organism>
<dbReference type="PANTHER" id="PTHR19376:SF32">
    <property type="entry name" value="DNA-DIRECTED RNA POLYMERASE III SUBUNIT RPC1"/>
    <property type="match status" value="1"/>
</dbReference>
<dbReference type="GO" id="GO:0003899">
    <property type="term" value="F:DNA-directed RNA polymerase activity"/>
    <property type="evidence" value="ECO:0007669"/>
    <property type="project" value="UniProtKB-EC"/>
</dbReference>
<reference evidence="7" key="1">
    <citation type="journal article" date="2014" name="Front. Microbiol.">
        <title>High frequency of phylogenetically diverse reductive dehalogenase-homologous genes in deep subseafloor sedimentary metagenomes.</title>
        <authorList>
            <person name="Kawai M."/>
            <person name="Futagami T."/>
            <person name="Toyoda A."/>
            <person name="Takaki Y."/>
            <person name="Nishi S."/>
            <person name="Hori S."/>
            <person name="Arai W."/>
            <person name="Tsubouchi T."/>
            <person name="Morono Y."/>
            <person name="Uchiyama I."/>
            <person name="Ito T."/>
            <person name="Fujiyama A."/>
            <person name="Inagaki F."/>
            <person name="Takami H."/>
        </authorList>
    </citation>
    <scope>NUCLEOTIDE SEQUENCE</scope>
    <source>
        <strain evidence="7">Expedition CK06-06</strain>
    </source>
</reference>
<comment type="caution">
    <text evidence="7">The sequence shown here is derived from an EMBL/GenBank/DDBJ whole genome shotgun (WGS) entry which is preliminary data.</text>
</comment>
<dbReference type="EC" id="2.7.7.6" evidence="1"/>
<feature type="non-terminal residue" evidence="7">
    <location>
        <position position="137"/>
    </location>
</feature>
<evidence type="ECO:0000259" key="6">
    <source>
        <dbReference type="Pfam" id="PF04997"/>
    </source>
</evidence>
<gene>
    <name evidence="7" type="ORF">S01H1_18937</name>
</gene>
<dbReference type="PANTHER" id="PTHR19376">
    <property type="entry name" value="DNA-DIRECTED RNA POLYMERASE"/>
    <property type="match status" value="1"/>
</dbReference>
<keyword evidence="4" id="KW-0548">Nucleotidyltransferase</keyword>
<dbReference type="GO" id="GO:0006351">
    <property type="term" value="P:DNA-templated transcription"/>
    <property type="evidence" value="ECO:0007669"/>
    <property type="project" value="InterPro"/>
</dbReference>
<keyword evidence="3" id="KW-0808">Transferase</keyword>
<evidence type="ECO:0000256" key="5">
    <source>
        <dbReference type="ARBA" id="ARBA00023163"/>
    </source>
</evidence>
<dbReference type="GO" id="GO:0000428">
    <property type="term" value="C:DNA-directed RNA polymerase complex"/>
    <property type="evidence" value="ECO:0007669"/>
    <property type="project" value="UniProtKB-KW"/>
</dbReference>
<dbReference type="GO" id="GO:0003677">
    <property type="term" value="F:DNA binding"/>
    <property type="evidence" value="ECO:0007669"/>
    <property type="project" value="InterPro"/>
</dbReference>
<name>X0UQ62_9ZZZZ</name>
<feature type="domain" description="RNA polymerase Rpb1" evidence="6">
    <location>
        <begin position="9"/>
        <end position="128"/>
    </location>
</feature>
<dbReference type="Pfam" id="PF04997">
    <property type="entry name" value="RNA_pol_Rpb1_1"/>
    <property type="match status" value="1"/>
</dbReference>
<accession>X0UQ62</accession>
<dbReference type="InterPro" id="IPR007080">
    <property type="entry name" value="RNA_pol_Rpb1_1"/>
</dbReference>
<evidence type="ECO:0000256" key="2">
    <source>
        <dbReference type="ARBA" id="ARBA00022478"/>
    </source>
</evidence>
<dbReference type="SUPFAM" id="SSF64484">
    <property type="entry name" value="beta and beta-prime subunits of DNA dependent RNA-polymerase"/>
    <property type="match status" value="1"/>
</dbReference>
<dbReference type="EMBL" id="BARS01010176">
    <property type="protein sequence ID" value="GAF90620.1"/>
    <property type="molecule type" value="Genomic_DNA"/>
</dbReference>
<evidence type="ECO:0000256" key="4">
    <source>
        <dbReference type="ARBA" id="ARBA00022695"/>
    </source>
</evidence>
<dbReference type="InterPro" id="IPR044893">
    <property type="entry name" value="RNA_pol_Rpb1_clamp_domain"/>
</dbReference>
<proteinExistence type="predicted"/>
<evidence type="ECO:0000256" key="1">
    <source>
        <dbReference type="ARBA" id="ARBA00012418"/>
    </source>
</evidence>
<evidence type="ECO:0000313" key="7">
    <source>
        <dbReference type="EMBL" id="GAF90620.1"/>
    </source>
</evidence>
<evidence type="ECO:0000256" key="3">
    <source>
        <dbReference type="ARBA" id="ARBA00022679"/>
    </source>
</evidence>
<keyword evidence="2" id="KW-0240">DNA-directed RNA polymerase</keyword>
<dbReference type="Gene3D" id="4.10.860.120">
    <property type="entry name" value="RNA polymerase II, clamp domain"/>
    <property type="match status" value="1"/>
</dbReference>
<dbReference type="InterPro" id="IPR045867">
    <property type="entry name" value="DNA-dir_RpoC_beta_prime"/>
</dbReference>